<evidence type="ECO:0000256" key="1">
    <source>
        <dbReference type="SAM" id="Phobius"/>
    </source>
</evidence>
<sequence length="213" mass="24543">MWDIIYFVPNYLQSKSNVLYSTIARFYNIGLWLFGYNLAVRYFIGLIPFQKTARINILDAGCGTGLYTFALLKQFPNAMIVAFDLNTNMIEIMKNTLRRKNLNTQVKVFNGDITKPLPLQYEQFDLIITGGVLEYVDPNMAIKNLVPHLKSGGYFLNSPVKDDLFGRIVAKLYRFKPHSRSTNTHAFTNNGFIMKSMRSLPVLKEAYLFQKQK</sequence>
<feature type="transmembrane region" description="Helical" evidence="1">
    <location>
        <begin position="26"/>
        <end position="44"/>
    </location>
</feature>
<dbReference type="PANTHER" id="PTHR43861">
    <property type="entry name" value="TRANS-ACONITATE 2-METHYLTRANSFERASE-RELATED"/>
    <property type="match status" value="1"/>
</dbReference>
<keyword evidence="1" id="KW-0472">Membrane</keyword>
<dbReference type="SUPFAM" id="SSF53335">
    <property type="entry name" value="S-adenosyl-L-methionine-dependent methyltransferases"/>
    <property type="match status" value="1"/>
</dbReference>
<gene>
    <name evidence="3" type="ORF">A3A96_03955</name>
</gene>
<dbReference type="InterPro" id="IPR025714">
    <property type="entry name" value="Methyltranfer_dom"/>
</dbReference>
<dbReference type="Gene3D" id="3.40.50.150">
    <property type="entry name" value="Vaccinia Virus protein VP39"/>
    <property type="match status" value="1"/>
</dbReference>
<keyword evidence="1" id="KW-1133">Transmembrane helix</keyword>
<dbReference type="Pfam" id="PF13847">
    <property type="entry name" value="Methyltransf_31"/>
    <property type="match status" value="1"/>
</dbReference>
<dbReference type="CDD" id="cd02440">
    <property type="entry name" value="AdoMet_MTases"/>
    <property type="match status" value="1"/>
</dbReference>
<feature type="domain" description="Methyltransferase" evidence="2">
    <location>
        <begin position="54"/>
        <end position="167"/>
    </location>
</feature>
<evidence type="ECO:0000259" key="2">
    <source>
        <dbReference type="Pfam" id="PF13847"/>
    </source>
</evidence>
<accession>A0A1G2TZ20</accession>
<dbReference type="STRING" id="1802758.A3A96_03955"/>
<evidence type="ECO:0000313" key="3">
    <source>
        <dbReference type="EMBL" id="OHB02556.1"/>
    </source>
</evidence>
<organism evidence="3 4">
    <name type="scientific">Candidatus Zambryskibacteria bacterium RIFCSPLOWO2_01_FULL_39_39</name>
    <dbReference type="NCBI Taxonomy" id="1802758"/>
    <lineage>
        <taxon>Bacteria</taxon>
        <taxon>Candidatus Zambryskiibacteriota</taxon>
    </lineage>
</organism>
<protein>
    <recommendedName>
        <fullName evidence="2">Methyltransferase domain-containing protein</fullName>
    </recommendedName>
</protein>
<keyword evidence="1" id="KW-0812">Transmembrane</keyword>
<dbReference type="GO" id="GO:0016740">
    <property type="term" value="F:transferase activity"/>
    <property type="evidence" value="ECO:0007669"/>
    <property type="project" value="UniProtKB-KW"/>
</dbReference>
<dbReference type="Proteomes" id="UP000177707">
    <property type="component" value="Unassembled WGS sequence"/>
</dbReference>
<evidence type="ECO:0000313" key="4">
    <source>
        <dbReference type="Proteomes" id="UP000177707"/>
    </source>
</evidence>
<dbReference type="AlphaFoldDB" id="A0A1G2TZ20"/>
<name>A0A1G2TZ20_9BACT</name>
<dbReference type="InterPro" id="IPR029063">
    <property type="entry name" value="SAM-dependent_MTases_sf"/>
</dbReference>
<reference evidence="3 4" key="1">
    <citation type="journal article" date="2016" name="Nat. Commun.">
        <title>Thousands of microbial genomes shed light on interconnected biogeochemical processes in an aquifer system.</title>
        <authorList>
            <person name="Anantharaman K."/>
            <person name="Brown C.T."/>
            <person name="Hug L.A."/>
            <person name="Sharon I."/>
            <person name="Castelle C.J."/>
            <person name="Probst A.J."/>
            <person name="Thomas B.C."/>
            <person name="Singh A."/>
            <person name="Wilkins M.J."/>
            <person name="Karaoz U."/>
            <person name="Brodie E.L."/>
            <person name="Williams K.H."/>
            <person name="Hubbard S.S."/>
            <person name="Banfield J.F."/>
        </authorList>
    </citation>
    <scope>NUCLEOTIDE SEQUENCE [LARGE SCALE GENOMIC DNA]</scope>
</reference>
<comment type="caution">
    <text evidence="3">The sequence shown here is derived from an EMBL/GenBank/DDBJ whole genome shotgun (WGS) entry which is preliminary data.</text>
</comment>
<proteinExistence type="predicted"/>
<dbReference type="EMBL" id="MHWB01000003">
    <property type="protein sequence ID" value="OHB02556.1"/>
    <property type="molecule type" value="Genomic_DNA"/>
</dbReference>